<name>A0A6L7F0F2_9ACTN</name>
<accession>A0A6L7F0F2</accession>
<evidence type="ECO:0000313" key="3">
    <source>
        <dbReference type="EMBL" id="MXG88244.1"/>
    </source>
</evidence>
<comment type="caution">
    <text evidence="3">The sequence shown here is derived from an EMBL/GenBank/DDBJ whole genome shotgun (WGS) entry which is preliminary data.</text>
</comment>
<evidence type="ECO:0000256" key="1">
    <source>
        <dbReference type="SAM" id="MobiDB-lite"/>
    </source>
</evidence>
<organism evidence="3 4">
    <name type="scientific">Nocardioides flavescens</name>
    <dbReference type="NCBI Taxonomy" id="2691959"/>
    <lineage>
        <taxon>Bacteria</taxon>
        <taxon>Bacillati</taxon>
        <taxon>Actinomycetota</taxon>
        <taxon>Actinomycetes</taxon>
        <taxon>Propionibacteriales</taxon>
        <taxon>Nocardioidaceae</taxon>
        <taxon>Nocardioides</taxon>
    </lineage>
</organism>
<evidence type="ECO:0000256" key="2">
    <source>
        <dbReference type="SAM" id="Phobius"/>
    </source>
</evidence>
<dbReference type="RefSeq" id="WP_160874464.1">
    <property type="nucleotide sequence ID" value="NZ_WUEK01000001.1"/>
</dbReference>
<keyword evidence="2" id="KW-0812">Transmembrane</keyword>
<evidence type="ECO:0000313" key="4">
    <source>
        <dbReference type="Proteomes" id="UP000473325"/>
    </source>
</evidence>
<protein>
    <submittedName>
        <fullName evidence="3">Uncharacterized protein</fullName>
    </submittedName>
</protein>
<proteinExistence type="predicted"/>
<gene>
    <name evidence="3" type="ORF">GRQ65_01605</name>
</gene>
<sequence>MSLSSTALADAVPALIPMDVPVGWSDPDQVSIVHALLVLGGIPVLLFILIGLAIYAPALARGERIAPGAQPMQNQWLGGPRGDAGQLSAGSSTSTASADAESQTGGASGRW</sequence>
<reference evidence="3 4" key="1">
    <citation type="submission" date="2019-12" db="EMBL/GenBank/DDBJ databases">
        <authorList>
            <person name="Kun Z."/>
        </authorList>
    </citation>
    <scope>NUCLEOTIDE SEQUENCE [LARGE SCALE GENOMIC DNA]</scope>
    <source>
        <strain evidence="3 4">YIM 123512</strain>
    </source>
</reference>
<keyword evidence="2" id="KW-0472">Membrane</keyword>
<feature type="compositionally biased region" description="Low complexity" evidence="1">
    <location>
        <begin position="88"/>
        <end position="104"/>
    </location>
</feature>
<feature type="transmembrane region" description="Helical" evidence="2">
    <location>
        <begin position="32"/>
        <end position="55"/>
    </location>
</feature>
<keyword evidence="2" id="KW-1133">Transmembrane helix</keyword>
<keyword evidence="4" id="KW-1185">Reference proteome</keyword>
<dbReference type="EMBL" id="WUEK01000001">
    <property type="protein sequence ID" value="MXG88244.1"/>
    <property type="molecule type" value="Genomic_DNA"/>
</dbReference>
<feature type="region of interest" description="Disordered" evidence="1">
    <location>
        <begin position="70"/>
        <end position="111"/>
    </location>
</feature>
<dbReference type="Proteomes" id="UP000473325">
    <property type="component" value="Unassembled WGS sequence"/>
</dbReference>
<dbReference type="AlphaFoldDB" id="A0A6L7F0F2"/>